<keyword evidence="1 5" id="KW-0436">Ligase</keyword>
<dbReference type="GO" id="GO:0005829">
    <property type="term" value="C:cytosol"/>
    <property type="evidence" value="ECO:0007669"/>
    <property type="project" value="TreeGrafter"/>
</dbReference>
<organism evidence="5 6">
    <name type="scientific">Candidatus Electrothrix aarhusensis</name>
    <dbReference type="NCBI Taxonomy" id="1859131"/>
    <lineage>
        <taxon>Bacteria</taxon>
        <taxon>Pseudomonadati</taxon>
        <taxon>Thermodesulfobacteriota</taxon>
        <taxon>Desulfobulbia</taxon>
        <taxon>Desulfobulbales</taxon>
        <taxon>Desulfobulbaceae</taxon>
        <taxon>Candidatus Electrothrix</taxon>
    </lineage>
</organism>
<accession>A0A444IY41</accession>
<evidence type="ECO:0000256" key="1">
    <source>
        <dbReference type="ARBA" id="ARBA00022598"/>
    </source>
</evidence>
<dbReference type="Proteomes" id="UP000287853">
    <property type="component" value="Unassembled WGS sequence"/>
</dbReference>
<comment type="caution">
    <text evidence="5">The sequence shown here is derived from an EMBL/GenBank/DDBJ whole genome shotgun (WGS) entry which is preliminary data.</text>
</comment>
<dbReference type="SUPFAM" id="SSF55681">
    <property type="entry name" value="Class II aaRS and biotin synthetases"/>
    <property type="match status" value="1"/>
</dbReference>
<dbReference type="PROSITE" id="PS50862">
    <property type="entry name" value="AA_TRNA_LIGASE_II"/>
    <property type="match status" value="1"/>
</dbReference>
<evidence type="ECO:0000256" key="2">
    <source>
        <dbReference type="ARBA" id="ARBA00022741"/>
    </source>
</evidence>
<reference evidence="5 6" key="1">
    <citation type="submission" date="2017-01" db="EMBL/GenBank/DDBJ databases">
        <title>The cable genome- insights into the physiology and evolution of filamentous bacteria capable of sulfide oxidation via long distance electron transfer.</title>
        <authorList>
            <person name="Schreiber L."/>
            <person name="Bjerg J.T."/>
            <person name="Boggild A."/>
            <person name="Van De Vossenberg J."/>
            <person name="Meysman F."/>
            <person name="Nielsen L.P."/>
            <person name="Schramm A."/>
            <person name="Kjeldsen K.U."/>
        </authorList>
    </citation>
    <scope>NUCLEOTIDE SEQUENCE [LARGE SCALE GENOMIC DNA]</scope>
    <source>
        <strain evidence="5">MCF</strain>
    </source>
</reference>
<name>A0A444IY41_9BACT</name>
<proteinExistence type="predicted"/>
<keyword evidence="2" id="KW-0547">Nucleotide-binding</keyword>
<keyword evidence="5" id="KW-0030">Aminoacyl-tRNA synthetase</keyword>
<dbReference type="EMBL" id="MTKO01000072">
    <property type="protein sequence ID" value="RWX45789.1"/>
    <property type="molecule type" value="Genomic_DNA"/>
</dbReference>
<dbReference type="PANTHER" id="PTHR42918">
    <property type="entry name" value="LYSYL-TRNA SYNTHETASE"/>
    <property type="match status" value="1"/>
</dbReference>
<gene>
    <name evidence="5" type="ORF">H206_00611</name>
</gene>
<sequence>MLSPDGFTQRSLMMQRVRDFFYHQEYIEVDTPIRLPVLIPEAEILPLASEMWFLQTSPELCMKRVLAQGCPQIFQICPCFRKGERGRLHQEEFTMLEWYHAGWSYLELMKECEQMIRQVAGKDIVCRSGKEIPLQAPWQRLTVNDAFLRYAGISAKEAVRTGDFDLLLVEKVEPELGWESPVFLYDYPVELASLARPKPRYPELAERFELYISGIELANGFSELTNSVIQRRRFDEEIQKIDSSDNPRKMPEKFLAALEELPDCAGIALGLDRLFMLLLEQDCLAKVLPFSEKDL</sequence>
<dbReference type="InterPro" id="IPR006195">
    <property type="entry name" value="aa-tRNA-synth_II"/>
</dbReference>
<evidence type="ECO:0000313" key="5">
    <source>
        <dbReference type="EMBL" id="RWX45789.1"/>
    </source>
</evidence>
<dbReference type="AlphaFoldDB" id="A0A444IY41"/>
<dbReference type="GO" id="GO:0005524">
    <property type="term" value="F:ATP binding"/>
    <property type="evidence" value="ECO:0007669"/>
    <property type="project" value="UniProtKB-KW"/>
</dbReference>
<dbReference type="EC" id="6.1.1.6" evidence="5"/>
<dbReference type="Pfam" id="PF00152">
    <property type="entry name" value="tRNA-synt_2"/>
    <property type="match status" value="1"/>
</dbReference>
<feature type="domain" description="Aminoacyl-transfer RNA synthetases class-II family profile" evidence="4">
    <location>
        <begin position="1"/>
        <end position="289"/>
    </location>
</feature>
<dbReference type="Gene3D" id="3.30.930.10">
    <property type="entry name" value="Bira Bifunctional Protein, Domain 2"/>
    <property type="match status" value="1"/>
</dbReference>
<evidence type="ECO:0000313" key="6">
    <source>
        <dbReference type="Proteomes" id="UP000287853"/>
    </source>
</evidence>
<dbReference type="InterPro" id="IPR045864">
    <property type="entry name" value="aa-tRNA-synth_II/BPL/LPL"/>
</dbReference>
<keyword evidence="6" id="KW-1185">Reference proteome</keyword>
<dbReference type="InterPro" id="IPR004364">
    <property type="entry name" value="Aa-tRNA-synt_II"/>
</dbReference>
<keyword evidence="3" id="KW-0067">ATP-binding</keyword>
<dbReference type="GO" id="GO:0006430">
    <property type="term" value="P:lysyl-tRNA aminoacylation"/>
    <property type="evidence" value="ECO:0007669"/>
    <property type="project" value="InterPro"/>
</dbReference>
<evidence type="ECO:0000256" key="3">
    <source>
        <dbReference type="ARBA" id="ARBA00022840"/>
    </source>
</evidence>
<dbReference type="GO" id="GO:0000049">
    <property type="term" value="F:tRNA binding"/>
    <property type="evidence" value="ECO:0007669"/>
    <property type="project" value="TreeGrafter"/>
</dbReference>
<evidence type="ECO:0000259" key="4">
    <source>
        <dbReference type="PROSITE" id="PS50862"/>
    </source>
</evidence>
<dbReference type="NCBIfam" id="TIGR00462">
    <property type="entry name" value="genX"/>
    <property type="match status" value="1"/>
</dbReference>
<dbReference type="InterPro" id="IPR004525">
    <property type="entry name" value="EpmA"/>
</dbReference>
<dbReference type="GO" id="GO:0004824">
    <property type="term" value="F:lysine-tRNA ligase activity"/>
    <property type="evidence" value="ECO:0007669"/>
    <property type="project" value="UniProtKB-EC"/>
</dbReference>
<dbReference type="PANTHER" id="PTHR42918:SF6">
    <property type="entry name" value="ELONGATION FACTOR P--(R)-BETA-LYSINE LIGASE"/>
    <property type="match status" value="1"/>
</dbReference>
<protein>
    <submittedName>
        <fullName evidence="5">Lysyl-tRNA synthetase, class 2</fullName>
        <ecNumber evidence="5">6.1.1.6</ecNumber>
    </submittedName>
</protein>